<evidence type="ECO:0000256" key="6">
    <source>
        <dbReference type="PROSITE-ProRule" id="PRU00317"/>
    </source>
</evidence>
<keyword evidence="4" id="KW-0810">Translation regulation</keyword>
<dbReference type="Gene3D" id="1.25.10.10">
    <property type="entry name" value="Leucine-rich Repeat Variant"/>
    <property type="match status" value="1"/>
</dbReference>
<evidence type="ECO:0000256" key="1">
    <source>
        <dbReference type="ARBA" id="ARBA00004496"/>
    </source>
</evidence>
<dbReference type="SUPFAM" id="SSF48371">
    <property type="entry name" value="ARM repeat"/>
    <property type="match status" value="1"/>
</dbReference>
<dbReference type="Proteomes" id="UP000827721">
    <property type="component" value="Unassembled WGS sequence"/>
</dbReference>
<comment type="subcellular location">
    <subcellularLocation>
        <location evidence="1">Cytoplasm</location>
    </subcellularLocation>
</comment>
<dbReference type="PANTHER" id="PTHR12537:SF129">
    <property type="entry name" value="PUMILIO HOMOLOG 15-LIKE"/>
    <property type="match status" value="1"/>
</dbReference>
<evidence type="ECO:0000259" key="7">
    <source>
        <dbReference type="PROSITE" id="PS50303"/>
    </source>
</evidence>
<evidence type="ECO:0000256" key="5">
    <source>
        <dbReference type="ARBA" id="ARBA00022884"/>
    </source>
</evidence>
<dbReference type="PROSITE" id="PS50302">
    <property type="entry name" value="PUM"/>
    <property type="match status" value="3"/>
</dbReference>
<protein>
    <recommendedName>
        <fullName evidence="7">PUM-HD domain-containing protein</fullName>
    </recommendedName>
</protein>
<gene>
    <name evidence="8" type="ORF">JRO89_XS02G0092400</name>
</gene>
<dbReference type="InterPro" id="IPR011989">
    <property type="entry name" value="ARM-like"/>
</dbReference>
<dbReference type="InterPro" id="IPR033133">
    <property type="entry name" value="PUM-HD"/>
</dbReference>
<dbReference type="InterPro" id="IPR016024">
    <property type="entry name" value="ARM-type_fold"/>
</dbReference>
<evidence type="ECO:0000256" key="2">
    <source>
        <dbReference type="ARBA" id="ARBA00022490"/>
    </source>
</evidence>
<keyword evidence="3" id="KW-0677">Repeat</keyword>
<keyword evidence="2" id="KW-0963">Cytoplasm</keyword>
<evidence type="ECO:0000256" key="4">
    <source>
        <dbReference type="ARBA" id="ARBA00022845"/>
    </source>
</evidence>
<sequence>MPGAGLGGEDPFGWWFHPSSSLETTNQRNCMNNHSYQSNITAQNHFMWGIQPTQNPNTSPNILVTTPQPPNHLLPLPNNLLQSPGLQNSTTHNHLIDMRYNHVNPPREGSSNGSADYGMHLNTNPGFDHFFNIQSLETGLSRLNLSTPSRPSDQYLGTSSDSLFNNGFSHPSYGFNNVFDNGFQYMPYPIDNQVNNDLQSGLERLRTDSAARGQSGFHARNRMGSVDLCLRRSSENNDQYHNIQNVSRRNSYPELSRPASSCLSCINNTSNGFPRPRRNHHLSSDDLNREYPFRSRLDLVGSQRSGGRSVNGSSSFSSNVSLSSLFENHHSLIKPRSQHRTYSLEELRGRVCSVARDPQARGFLEEKVGERDQTYIELIFSEVKNELLELIVDHSANHLMQKLVLVLNEDQMDDFILIIINSERRLLGICDDSSGTYVMQRLLEGSLTPTQKSLIVSALKKIAGVLSKTQHGHHVIMHCLRRFSNEFTKGLVEEITVNSVDLATNKSGCCVLQHCLEHVNEGEQKGQLIAEIVANALILSGDAFGYNVLDNIPQVINDVVEQLARNYFTLSMSRFGSNVVEKCLKSAGEDQSTAIMIEIMTHPDFLELVKDNYGNYVVQSMWNLSQDLLWMFKVCFRRLYVLLFKLKR</sequence>
<keyword evidence="9" id="KW-1185">Reference proteome</keyword>
<feature type="domain" description="PUM-HD" evidence="7">
    <location>
        <begin position="321"/>
        <end position="648"/>
    </location>
</feature>
<dbReference type="SMART" id="SM00025">
    <property type="entry name" value="Pumilio"/>
    <property type="match status" value="6"/>
</dbReference>
<accession>A0ABQ8IFP1</accession>
<dbReference type="InterPro" id="IPR001313">
    <property type="entry name" value="Pumilio_RNA-bd_rpt"/>
</dbReference>
<name>A0ABQ8IFP1_9ROSI</name>
<reference evidence="8 9" key="1">
    <citation type="submission" date="2021-02" db="EMBL/GenBank/DDBJ databases">
        <title>Plant Genome Project.</title>
        <authorList>
            <person name="Zhang R.-G."/>
        </authorList>
    </citation>
    <scope>NUCLEOTIDE SEQUENCE [LARGE SCALE GENOMIC DNA]</scope>
    <source>
        <tissue evidence="8">Leaves</tissue>
    </source>
</reference>
<dbReference type="PANTHER" id="PTHR12537">
    <property type="entry name" value="RNA BINDING PROTEIN PUMILIO-RELATED"/>
    <property type="match status" value="1"/>
</dbReference>
<comment type="caution">
    <text evidence="8">The sequence shown here is derived from an EMBL/GenBank/DDBJ whole genome shotgun (WGS) entry which is preliminary data.</text>
</comment>
<dbReference type="Pfam" id="PF00806">
    <property type="entry name" value="PUF"/>
    <property type="match status" value="5"/>
</dbReference>
<organism evidence="8 9">
    <name type="scientific">Xanthoceras sorbifolium</name>
    <dbReference type="NCBI Taxonomy" id="99658"/>
    <lineage>
        <taxon>Eukaryota</taxon>
        <taxon>Viridiplantae</taxon>
        <taxon>Streptophyta</taxon>
        <taxon>Embryophyta</taxon>
        <taxon>Tracheophyta</taxon>
        <taxon>Spermatophyta</taxon>
        <taxon>Magnoliopsida</taxon>
        <taxon>eudicotyledons</taxon>
        <taxon>Gunneridae</taxon>
        <taxon>Pentapetalae</taxon>
        <taxon>rosids</taxon>
        <taxon>malvids</taxon>
        <taxon>Sapindales</taxon>
        <taxon>Sapindaceae</taxon>
        <taxon>Xanthoceroideae</taxon>
        <taxon>Xanthoceras</taxon>
    </lineage>
</organism>
<feature type="repeat" description="Pumilio" evidence="6">
    <location>
        <begin position="562"/>
        <end position="598"/>
    </location>
</feature>
<feature type="repeat" description="Pumilio" evidence="6">
    <location>
        <begin position="494"/>
        <end position="531"/>
    </location>
</feature>
<evidence type="ECO:0000313" key="8">
    <source>
        <dbReference type="EMBL" id="KAH7575366.1"/>
    </source>
</evidence>
<evidence type="ECO:0000256" key="3">
    <source>
        <dbReference type="ARBA" id="ARBA00022737"/>
    </source>
</evidence>
<proteinExistence type="predicted"/>
<dbReference type="EMBL" id="JAFEMO010000002">
    <property type="protein sequence ID" value="KAH7575366.1"/>
    <property type="molecule type" value="Genomic_DNA"/>
</dbReference>
<feature type="repeat" description="Pumilio" evidence="6">
    <location>
        <begin position="382"/>
        <end position="418"/>
    </location>
</feature>
<dbReference type="PROSITE" id="PS50303">
    <property type="entry name" value="PUM_HD"/>
    <property type="match status" value="1"/>
</dbReference>
<evidence type="ECO:0000313" key="9">
    <source>
        <dbReference type="Proteomes" id="UP000827721"/>
    </source>
</evidence>
<keyword evidence="5" id="KW-0694">RNA-binding</keyword>